<dbReference type="Pfam" id="PF24033">
    <property type="entry name" value="DUF7342"/>
    <property type="match status" value="1"/>
</dbReference>
<comment type="caution">
    <text evidence="1">The sequence shown here is derived from an EMBL/GenBank/DDBJ whole genome shotgun (WGS) entry which is preliminary data.</text>
</comment>
<sequence length="174" mass="19527">MDDEAPGVEAWKKQTSAFDRVRSVAGTVSGPQPVSYIATEAHVAENTARSHLERLVEMNVLMKRDIGGAAMYEPDPLHTRVQTLRDLLDEYDHDGLLQLKAELQEQVETWAREYGVESPEALRRRAAESADAAETREIRETANDWALLLYRLDIVEQAIENYTAYSRDSPAPAG</sequence>
<proteinExistence type="predicted"/>
<evidence type="ECO:0000313" key="2">
    <source>
        <dbReference type="Proteomes" id="UP000319894"/>
    </source>
</evidence>
<organism evidence="1 2">
    <name type="scientific">Haloglomus irregulare</name>
    <dbReference type="NCBI Taxonomy" id="2234134"/>
    <lineage>
        <taxon>Archaea</taxon>
        <taxon>Methanobacteriati</taxon>
        <taxon>Methanobacteriota</taxon>
        <taxon>Stenosarchaea group</taxon>
        <taxon>Halobacteria</taxon>
        <taxon>Halobacteriales</taxon>
        <taxon>Natronomonadaceae</taxon>
        <taxon>Haloglomus</taxon>
    </lineage>
</organism>
<dbReference type="RefSeq" id="WP_144260724.1">
    <property type="nucleotide sequence ID" value="NZ_QMDX01000001.1"/>
</dbReference>
<reference evidence="1 2" key="1">
    <citation type="submission" date="2018-06" db="EMBL/GenBank/DDBJ databases">
        <title>Natronomonas sp. F16-60 a new haloarchaeon isolated from a solar saltern of Isla Cristina, Huelva, Spain.</title>
        <authorList>
            <person name="Duran-Viseras A."/>
            <person name="Sanchez-Porro C."/>
            <person name="Ventosa A."/>
        </authorList>
    </citation>
    <scope>NUCLEOTIDE SEQUENCE [LARGE SCALE GENOMIC DNA]</scope>
    <source>
        <strain evidence="1 2">F16-60</strain>
    </source>
</reference>
<name>A0A554NFQ8_9EURY</name>
<keyword evidence="2" id="KW-1185">Reference proteome</keyword>
<gene>
    <name evidence="1" type="ORF">DP107_03440</name>
</gene>
<dbReference type="AlphaFoldDB" id="A0A554NFQ8"/>
<dbReference type="Proteomes" id="UP000319894">
    <property type="component" value="Unassembled WGS sequence"/>
</dbReference>
<protein>
    <submittedName>
        <fullName evidence="1">ArsR family transcriptional regulator</fullName>
    </submittedName>
</protein>
<dbReference type="InParanoid" id="A0A554NFQ8"/>
<accession>A0A554NFQ8</accession>
<dbReference type="OrthoDB" id="183382at2157"/>
<evidence type="ECO:0000313" key="1">
    <source>
        <dbReference type="EMBL" id="TSD16221.1"/>
    </source>
</evidence>
<dbReference type="EMBL" id="QMDX01000001">
    <property type="protein sequence ID" value="TSD16221.1"/>
    <property type="molecule type" value="Genomic_DNA"/>
</dbReference>
<dbReference type="InterPro" id="IPR055766">
    <property type="entry name" value="DUF7342"/>
</dbReference>